<dbReference type="PANTHER" id="PTHR31377">
    <property type="entry name" value="AGMATINE DEIMINASE-RELATED"/>
    <property type="match status" value="1"/>
</dbReference>
<sequence length="496" mass="55175">MKSRVVFLLLSLYFIVLVPVFAESPDREDSLPIYLTDEELQRLDEIGIRHRSTSAPVGEIRNSAEWEPSVGVIIRWPLGIPISLIAEMSEDLIVTTIVGTQQQQSNAQSSYTSGGVNMSNTEFIIAPTDSYWTRDYGPWFIFVDNEMAIVDQVYNRPRPNDDVIPQAIGTEWGLTVYGMDLIHTGGNHMSEGLGMSMSTRLVYDENDDDLTASEVDAMMLAYLGNDYTVLEYIESGGIHHIDCWAKFLNPTTILVKDVPPGHPSYDLLNARALFLSQQTSAWDQPYTVLRIFCPSGTAYTNSIILRDKVFVPLFNSSYDSVALQVYEDAMPGYEILGFLGSWLDDDAIHCRTMGVPDAGMLFIDHVPLTDDDVSAGDYPILTTIKACSGQPLLSDSLRVHYSVNGGSWQYVTMQSTKLQDEYIGYIPSQVGGSEISYYVEAADESGRVETHPYIGAPWAHKFIAPPQVPTLDEWGIFLTLALLTVAIIKKRKSAQS</sequence>
<keyword evidence="3" id="KW-1185">Reference proteome</keyword>
<gene>
    <name evidence="2" type="ORF">ACFL27_17445</name>
</gene>
<evidence type="ECO:0000256" key="1">
    <source>
        <dbReference type="ARBA" id="ARBA00022801"/>
    </source>
</evidence>
<name>A0ABV6Z0J9_UNCC1</name>
<comment type="caution">
    <text evidence="2">The sequence shown here is derived from an EMBL/GenBank/DDBJ whole genome shotgun (WGS) entry which is preliminary data.</text>
</comment>
<proteinExistence type="predicted"/>
<protein>
    <submittedName>
        <fullName evidence="2">Agmatine deiminase family protein</fullName>
    </submittedName>
</protein>
<dbReference type="InterPro" id="IPR007466">
    <property type="entry name" value="Peptidyl-Arg-deiminase_porph"/>
</dbReference>
<evidence type="ECO:0000313" key="3">
    <source>
        <dbReference type="Proteomes" id="UP001594351"/>
    </source>
</evidence>
<organism evidence="2 3">
    <name type="scientific">candidate division CSSED10-310 bacterium</name>
    <dbReference type="NCBI Taxonomy" id="2855610"/>
    <lineage>
        <taxon>Bacteria</taxon>
        <taxon>Bacteria division CSSED10-310</taxon>
    </lineage>
</organism>
<accession>A0ABV6Z0J9</accession>
<dbReference type="Proteomes" id="UP001594351">
    <property type="component" value="Unassembled WGS sequence"/>
</dbReference>
<dbReference type="Pfam" id="PF04371">
    <property type="entry name" value="PAD_porph"/>
    <property type="match status" value="1"/>
</dbReference>
<dbReference type="SUPFAM" id="SSF55909">
    <property type="entry name" value="Pentein"/>
    <property type="match status" value="1"/>
</dbReference>
<dbReference type="EMBL" id="JBHPBY010000250">
    <property type="protein sequence ID" value="MFC1851980.1"/>
    <property type="molecule type" value="Genomic_DNA"/>
</dbReference>
<keyword evidence="1" id="KW-0378">Hydrolase</keyword>
<dbReference type="PANTHER" id="PTHR31377:SF0">
    <property type="entry name" value="AGMATINE DEIMINASE-RELATED"/>
    <property type="match status" value="1"/>
</dbReference>
<evidence type="ECO:0000313" key="2">
    <source>
        <dbReference type="EMBL" id="MFC1851980.1"/>
    </source>
</evidence>
<reference evidence="2 3" key="1">
    <citation type="submission" date="2024-09" db="EMBL/GenBank/DDBJ databases">
        <title>Laminarin stimulates single cell rates of sulfate reduction while oxygen inhibits transcriptomic activity in coastal marine sediment.</title>
        <authorList>
            <person name="Lindsay M."/>
            <person name="Orcutt B."/>
            <person name="Emerson D."/>
            <person name="Stepanauskas R."/>
            <person name="D'Angelo T."/>
        </authorList>
    </citation>
    <scope>NUCLEOTIDE SEQUENCE [LARGE SCALE GENOMIC DNA]</scope>
    <source>
        <strain evidence="2">SAG AM-311-K15</strain>
    </source>
</reference>
<dbReference type="Gene3D" id="3.75.10.10">
    <property type="entry name" value="L-arginine/glycine Amidinotransferase, Chain A"/>
    <property type="match status" value="1"/>
</dbReference>